<organism evidence="6 7">
    <name type="scientific">Runella rosea</name>
    <dbReference type="NCBI Taxonomy" id="2259595"/>
    <lineage>
        <taxon>Bacteria</taxon>
        <taxon>Pseudomonadati</taxon>
        <taxon>Bacteroidota</taxon>
        <taxon>Cytophagia</taxon>
        <taxon>Cytophagales</taxon>
        <taxon>Spirosomataceae</taxon>
        <taxon>Runella</taxon>
    </lineage>
</organism>
<dbReference type="Proteomes" id="UP000251993">
    <property type="component" value="Chromosome"/>
</dbReference>
<evidence type="ECO:0000259" key="5">
    <source>
        <dbReference type="Pfam" id="PF01593"/>
    </source>
</evidence>
<evidence type="ECO:0000256" key="2">
    <source>
        <dbReference type="ARBA" id="ARBA00005995"/>
    </source>
</evidence>
<dbReference type="GO" id="GO:0016491">
    <property type="term" value="F:oxidoreductase activity"/>
    <property type="evidence" value="ECO:0007669"/>
    <property type="project" value="UniProtKB-KW"/>
</dbReference>
<sequence>MKRRTFLSLGAAAGTATLVANPSLTQAIRTKPARIIVLGAGFSGLSAALKLHDAKTDFVVLESRNRVGGRVFTHVLDDANDLRVELGAEWVGRSHEEVQKLCKRFDIELFNNQFETDLLFRGSYQPSDQWEYSEEWKKRFEEILKNFKNLSDAQQRELDNMDWWRFLVNNGIPENDLFLRELLDSTDFGESIRHVSGFSALSEYAESSKKNEMDFKMKGGNGTLARKIAEHIGSDKIKLGYHVEAIEQKNGKVKVICTNGETFEADRLICTIPTFSLSKIKFTPALPKEKINAINALQYARINKHAVLFSERFWGREDFDLITDTSAHYFYHATKNQPAKSGALISYSIGEKADVFGWNDDHLRKQMVLESLRPLARAEDYFRKEVNYYWGSDHYSKGSYAVYGKGQWFSIRPILAAKFLNIHFAGEHIADWQGFMEGAVATGAEAAEAALA</sequence>
<accession>A0A344TEU0</accession>
<evidence type="ECO:0000313" key="7">
    <source>
        <dbReference type="Proteomes" id="UP000251993"/>
    </source>
</evidence>
<dbReference type="PANTHER" id="PTHR43563">
    <property type="entry name" value="AMINE OXIDASE"/>
    <property type="match status" value="1"/>
</dbReference>
<dbReference type="SUPFAM" id="SSF54373">
    <property type="entry name" value="FAD-linked reductases, C-terminal domain"/>
    <property type="match status" value="1"/>
</dbReference>
<dbReference type="PANTHER" id="PTHR43563:SF1">
    <property type="entry name" value="AMINE OXIDASE [FLAVIN-CONTAINING] B"/>
    <property type="match status" value="1"/>
</dbReference>
<reference evidence="6 7" key="1">
    <citation type="submission" date="2018-07" db="EMBL/GenBank/DDBJ databases">
        <title>Genome sequencing of Runella.</title>
        <authorList>
            <person name="Baek M.-G."/>
            <person name="Yi H."/>
        </authorList>
    </citation>
    <scope>NUCLEOTIDE SEQUENCE [LARGE SCALE GENOMIC DNA]</scope>
    <source>
        <strain evidence="6 7">HYN0085</strain>
    </source>
</reference>
<dbReference type="Pfam" id="PF01593">
    <property type="entry name" value="Amino_oxidase"/>
    <property type="match status" value="1"/>
</dbReference>
<evidence type="ECO:0000313" key="6">
    <source>
        <dbReference type="EMBL" id="AXE17161.1"/>
    </source>
</evidence>
<dbReference type="InterPro" id="IPR050703">
    <property type="entry name" value="Flavin_MAO"/>
</dbReference>
<dbReference type="PRINTS" id="PR00757">
    <property type="entry name" value="AMINEOXDASEF"/>
</dbReference>
<dbReference type="SUPFAM" id="SSF51905">
    <property type="entry name" value="FAD/NAD(P)-binding domain"/>
    <property type="match status" value="1"/>
</dbReference>
<keyword evidence="3" id="KW-0560">Oxidoreductase</keyword>
<comment type="similarity">
    <text evidence="2">Belongs to the flavin monoamine oxidase family.</text>
</comment>
<protein>
    <submittedName>
        <fullName evidence="6">FAD-dependent oxidoreductase</fullName>
    </submittedName>
</protein>
<dbReference type="EMBL" id="CP030850">
    <property type="protein sequence ID" value="AXE17161.1"/>
    <property type="molecule type" value="Genomic_DNA"/>
</dbReference>
<dbReference type="Gene3D" id="3.50.50.60">
    <property type="entry name" value="FAD/NAD(P)-binding domain"/>
    <property type="match status" value="1"/>
</dbReference>
<dbReference type="InterPro" id="IPR001613">
    <property type="entry name" value="Flavin_amine_oxidase"/>
</dbReference>
<dbReference type="KEGG" id="run:DR864_05140"/>
<feature type="binding site" evidence="4">
    <location>
        <position position="243"/>
    </location>
    <ligand>
        <name>FAD</name>
        <dbReference type="ChEBI" id="CHEBI:57692"/>
    </ligand>
</feature>
<evidence type="ECO:0000256" key="1">
    <source>
        <dbReference type="ARBA" id="ARBA00001974"/>
    </source>
</evidence>
<dbReference type="InterPro" id="IPR036188">
    <property type="entry name" value="FAD/NAD-bd_sf"/>
</dbReference>
<feature type="binding site" evidence="4">
    <location>
        <position position="43"/>
    </location>
    <ligand>
        <name>FAD</name>
        <dbReference type="ChEBI" id="CHEBI:57692"/>
    </ligand>
</feature>
<feature type="binding site" evidence="4">
    <location>
        <position position="427"/>
    </location>
    <ligand>
        <name>FAD</name>
        <dbReference type="ChEBI" id="CHEBI:57692"/>
    </ligand>
</feature>
<evidence type="ECO:0000256" key="3">
    <source>
        <dbReference type="ARBA" id="ARBA00023002"/>
    </source>
</evidence>
<proteinExistence type="inferred from homology"/>
<gene>
    <name evidence="6" type="ORF">DR864_05140</name>
</gene>
<feature type="domain" description="Amine oxidase" evidence="5">
    <location>
        <begin position="42"/>
        <end position="450"/>
    </location>
</feature>
<feature type="binding site" evidence="4">
    <location>
        <position position="347"/>
    </location>
    <ligand>
        <name>substrate</name>
    </ligand>
</feature>
<dbReference type="AlphaFoldDB" id="A0A344TEU0"/>
<evidence type="ECO:0000256" key="4">
    <source>
        <dbReference type="PIRSR" id="PIRSR601613-1"/>
    </source>
</evidence>
<name>A0A344TEU0_9BACT</name>
<keyword evidence="7" id="KW-1185">Reference proteome</keyword>
<dbReference type="OrthoDB" id="56323at2"/>
<dbReference type="RefSeq" id="WP_114065947.1">
    <property type="nucleotide sequence ID" value="NZ_CP030850.1"/>
</dbReference>
<comment type="cofactor">
    <cofactor evidence="1">
        <name>FAD</name>
        <dbReference type="ChEBI" id="CHEBI:57692"/>
    </cofactor>
</comment>
<dbReference type="InterPro" id="IPR002937">
    <property type="entry name" value="Amino_oxidase"/>
</dbReference>